<sequence>MPPSLAAPGAEPEEQGAWVVRSTVLPTARRSWTLLRQPGRLVRVVHLRVLTTDDWPLWRDVRLAALTEAPRSFKSRLEDWPCGGEERWRARLAMPEAHNLVAFLRGQAVGMASGLPVDGDTCELRSVWVSPVARGCGVGDLLVAEVEAWARRWGATTLRLAVIPGNEPAVTLYQRHGFDFSGEVGGLVSPDGVRERVMAKTLR</sequence>
<gene>
    <name evidence="4" type="ORF">GCM10009601_19480</name>
</gene>
<dbReference type="Gene3D" id="3.40.630.30">
    <property type="match status" value="1"/>
</dbReference>
<dbReference type="EMBL" id="BAAAIZ010000022">
    <property type="protein sequence ID" value="GAA1420628.1"/>
    <property type="molecule type" value="Genomic_DNA"/>
</dbReference>
<evidence type="ECO:0000256" key="2">
    <source>
        <dbReference type="ARBA" id="ARBA00023315"/>
    </source>
</evidence>
<keyword evidence="1" id="KW-0808">Transferase</keyword>
<dbReference type="InterPro" id="IPR000182">
    <property type="entry name" value="GNAT_dom"/>
</dbReference>
<organism evidence="4 5">
    <name type="scientific">Streptomyces thermospinosisporus</name>
    <dbReference type="NCBI Taxonomy" id="161482"/>
    <lineage>
        <taxon>Bacteria</taxon>
        <taxon>Bacillati</taxon>
        <taxon>Actinomycetota</taxon>
        <taxon>Actinomycetes</taxon>
        <taxon>Kitasatosporales</taxon>
        <taxon>Streptomycetaceae</taxon>
        <taxon>Streptomyces</taxon>
    </lineage>
</organism>
<feature type="domain" description="N-acetyltransferase" evidence="3">
    <location>
        <begin position="45"/>
        <end position="203"/>
    </location>
</feature>
<name>A0ABP4JJG8_9ACTN</name>
<accession>A0ABP4JJG8</accession>
<keyword evidence="2" id="KW-0012">Acyltransferase</keyword>
<proteinExistence type="predicted"/>
<dbReference type="SUPFAM" id="SSF55729">
    <property type="entry name" value="Acyl-CoA N-acyltransferases (Nat)"/>
    <property type="match status" value="1"/>
</dbReference>
<dbReference type="PANTHER" id="PTHR43877:SF2">
    <property type="entry name" value="AMINOALKYLPHOSPHONATE N-ACETYLTRANSFERASE-RELATED"/>
    <property type="match status" value="1"/>
</dbReference>
<evidence type="ECO:0000259" key="3">
    <source>
        <dbReference type="PROSITE" id="PS51186"/>
    </source>
</evidence>
<comment type="caution">
    <text evidence="4">The sequence shown here is derived from an EMBL/GenBank/DDBJ whole genome shotgun (WGS) entry which is preliminary data.</text>
</comment>
<evidence type="ECO:0000256" key="1">
    <source>
        <dbReference type="ARBA" id="ARBA00022679"/>
    </source>
</evidence>
<dbReference type="Pfam" id="PF00583">
    <property type="entry name" value="Acetyltransf_1"/>
    <property type="match status" value="1"/>
</dbReference>
<protein>
    <submittedName>
        <fullName evidence="4">GNAT family N-acetyltransferase</fullName>
    </submittedName>
</protein>
<dbReference type="CDD" id="cd04301">
    <property type="entry name" value="NAT_SF"/>
    <property type="match status" value="1"/>
</dbReference>
<evidence type="ECO:0000313" key="4">
    <source>
        <dbReference type="EMBL" id="GAA1420628.1"/>
    </source>
</evidence>
<evidence type="ECO:0000313" key="5">
    <source>
        <dbReference type="Proteomes" id="UP001500973"/>
    </source>
</evidence>
<dbReference type="PROSITE" id="PS51186">
    <property type="entry name" value="GNAT"/>
    <property type="match status" value="1"/>
</dbReference>
<keyword evidence="5" id="KW-1185">Reference proteome</keyword>
<dbReference type="InterPro" id="IPR016181">
    <property type="entry name" value="Acyl_CoA_acyltransferase"/>
</dbReference>
<dbReference type="InterPro" id="IPR050832">
    <property type="entry name" value="Bact_Acetyltransf"/>
</dbReference>
<dbReference type="Proteomes" id="UP001500973">
    <property type="component" value="Unassembled WGS sequence"/>
</dbReference>
<dbReference type="PANTHER" id="PTHR43877">
    <property type="entry name" value="AMINOALKYLPHOSPHONATE N-ACETYLTRANSFERASE-RELATED-RELATED"/>
    <property type="match status" value="1"/>
</dbReference>
<reference evidence="5" key="1">
    <citation type="journal article" date="2019" name="Int. J. Syst. Evol. Microbiol.">
        <title>The Global Catalogue of Microorganisms (GCM) 10K type strain sequencing project: providing services to taxonomists for standard genome sequencing and annotation.</title>
        <authorList>
            <consortium name="The Broad Institute Genomics Platform"/>
            <consortium name="The Broad Institute Genome Sequencing Center for Infectious Disease"/>
            <person name="Wu L."/>
            <person name="Ma J."/>
        </authorList>
    </citation>
    <scope>NUCLEOTIDE SEQUENCE [LARGE SCALE GENOMIC DNA]</scope>
    <source>
        <strain evidence="5">JCM 11756</strain>
    </source>
</reference>